<dbReference type="Proteomes" id="UP000058114">
    <property type="component" value="Chromosome"/>
</dbReference>
<sequence length="149" mass="16850">MSLIWLAVAGAIILAGVAAYAASLLLRLRAQQRTRQQAIRARNLRILESVQIIAKAVQEGQCDPSEGAIRLTNLLDALQMAHSQPLPEQYPGLYGLYEKIRHLATHEARSALEKRERMRQDLERVKHEADYNDQIQEDVARLAIFTLPE</sequence>
<protein>
    <recommendedName>
        <fullName evidence="1">DUF2489 domain-containing protein</fullName>
    </recommendedName>
</protein>
<reference evidence="2 3" key="2">
    <citation type="journal article" date="2016" name="Genome Announc.">
        <title>Complete Genome Sequence of the Highly Virulent Aeromonas schubertii Strain WL1483, Isolated from Diseased Snakehead Fish (Channa argus) in China.</title>
        <authorList>
            <person name="Liu L."/>
            <person name="Li N."/>
            <person name="Zhang D."/>
            <person name="Fu X."/>
            <person name="Shi C."/>
            <person name="Lin Q."/>
            <person name="Hao G."/>
        </authorList>
    </citation>
    <scope>NUCLEOTIDE SEQUENCE [LARGE SCALE GENOMIC DNA]</scope>
    <source>
        <strain evidence="2 3">WL1483</strain>
    </source>
</reference>
<feature type="domain" description="DUF2489" evidence="1">
    <location>
        <begin position="15"/>
        <end position="142"/>
    </location>
</feature>
<dbReference type="Pfam" id="PF10675">
    <property type="entry name" value="DUF2489"/>
    <property type="match status" value="1"/>
</dbReference>
<dbReference type="InterPro" id="IPR019617">
    <property type="entry name" value="DUF2489"/>
</dbReference>
<evidence type="ECO:0000313" key="3">
    <source>
        <dbReference type="Proteomes" id="UP000058114"/>
    </source>
</evidence>
<gene>
    <name evidence="2" type="ORF">WL1483_2127</name>
</gene>
<proteinExistence type="predicted"/>
<dbReference type="KEGG" id="asr:WL1483_2127"/>
<evidence type="ECO:0000259" key="1">
    <source>
        <dbReference type="Pfam" id="PF10675"/>
    </source>
</evidence>
<name>A0A0S2SIL8_9GAMM</name>
<dbReference type="EMBL" id="CP013067">
    <property type="protein sequence ID" value="ALP41546.1"/>
    <property type="molecule type" value="Genomic_DNA"/>
</dbReference>
<dbReference type="PATRIC" id="fig|652.5.peg.4067"/>
<organism evidence="2 3">
    <name type="scientific">Aeromonas schubertii</name>
    <dbReference type="NCBI Taxonomy" id="652"/>
    <lineage>
        <taxon>Bacteria</taxon>
        <taxon>Pseudomonadati</taxon>
        <taxon>Pseudomonadota</taxon>
        <taxon>Gammaproteobacteria</taxon>
        <taxon>Aeromonadales</taxon>
        <taxon>Aeromonadaceae</taxon>
        <taxon>Aeromonas</taxon>
    </lineage>
</organism>
<accession>A0A0S2SIL8</accession>
<dbReference type="AlphaFoldDB" id="A0A0S2SIL8"/>
<reference evidence="3" key="1">
    <citation type="submission" date="2015-10" db="EMBL/GenBank/DDBJ databases">
        <title>Complete Genome Sequence of Aeromonas schubertii strain WL1483.</title>
        <authorList>
            <person name="Liu L."/>
        </authorList>
    </citation>
    <scope>NUCLEOTIDE SEQUENCE [LARGE SCALE GENOMIC DNA]</scope>
    <source>
        <strain evidence="3">WL1483</strain>
    </source>
</reference>
<evidence type="ECO:0000313" key="2">
    <source>
        <dbReference type="EMBL" id="ALP41546.1"/>
    </source>
</evidence>